<dbReference type="GO" id="GO:0071949">
    <property type="term" value="F:FAD binding"/>
    <property type="evidence" value="ECO:0007669"/>
    <property type="project" value="InterPro"/>
</dbReference>
<evidence type="ECO:0000313" key="5">
    <source>
        <dbReference type="Proteomes" id="UP000185192"/>
    </source>
</evidence>
<dbReference type="STRING" id="1123272.SAMN02745824_1748"/>
<dbReference type="EMBL" id="FSQW01000001">
    <property type="protein sequence ID" value="SIN67672.1"/>
    <property type="molecule type" value="Genomic_DNA"/>
</dbReference>
<dbReference type="InterPro" id="IPR036188">
    <property type="entry name" value="FAD/NAD-bd_sf"/>
</dbReference>
<organism evidence="4 5">
    <name type="scientific">Parasphingorhabdus marina DSM 22363</name>
    <dbReference type="NCBI Taxonomy" id="1123272"/>
    <lineage>
        <taxon>Bacteria</taxon>
        <taxon>Pseudomonadati</taxon>
        <taxon>Pseudomonadota</taxon>
        <taxon>Alphaproteobacteria</taxon>
        <taxon>Sphingomonadales</taxon>
        <taxon>Sphingomonadaceae</taxon>
        <taxon>Parasphingorhabdus</taxon>
    </lineage>
</organism>
<keyword evidence="1" id="KW-0285">Flavoprotein</keyword>
<protein>
    <submittedName>
        <fullName evidence="4">2,4-dichlorophenol 6-monooxygenase</fullName>
    </submittedName>
</protein>
<evidence type="ECO:0000259" key="3">
    <source>
        <dbReference type="Pfam" id="PF01494"/>
    </source>
</evidence>
<dbReference type="InterPro" id="IPR002938">
    <property type="entry name" value="FAD-bd"/>
</dbReference>
<evidence type="ECO:0000313" key="4">
    <source>
        <dbReference type="EMBL" id="SIN67672.1"/>
    </source>
</evidence>
<dbReference type="GO" id="GO:0016709">
    <property type="term" value="F:oxidoreductase activity, acting on paired donors, with incorporation or reduction of molecular oxygen, NAD(P)H as one donor, and incorporation of one atom of oxygen"/>
    <property type="evidence" value="ECO:0007669"/>
    <property type="project" value="UniProtKB-ARBA"/>
</dbReference>
<feature type="domain" description="FAD-binding" evidence="3">
    <location>
        <begin position="6"/>
        <end position="367"/>
    </location>
</feature>
<keyword evidence="4" id="KW-0503">Monooxygenase</keyword>
<dbReference type="Gene3D" id="3.50.50.60">
    <property type="entry name" value="FAD/NAD(P)-binding domain"/>
    <property type="match status" value="1"/>
</dbReference>
<dbReference type="Pfam" id="PF21274">
    <property type="entry name" value="Rng_hyd_C"/>
    <property type="match status" value="1"/>
</dbReference>
<proteinExistence type="predicted"/>
<dbReference type="AlphaFoldDB" id="A0A1N6DA42"/>
<dbReference type="Pfam" id="PF01494">
    <property type="entry name" value="FAD_binding_3"/>
    <property type="match status" value="1"/>
</dbReference>
<name>A0A1N6DA42_9SPHN</name>
<dbReference type="PRINTS" id="PR00420">
    <property type="entry name" value="RNGMNOXGNASE"/>
</dbReference>
<reference evidence="5" key="1">
    <citation type="submission" date="2016-11" db="EMBL/GenBank/DDBJ databases">
        <authorList>
            <person name="Varghese N."/>
            <person name="Submissions S."/>
        </authorList>
    </citation>
    <scope>NUCLEOTIDE SEQUENCE [LARGE SCALE GENOMIC DNA]</scope>
    <source>
        <strain evidence="5">DSM 22363</strain>
    </source>
</reference>
<keyword evidence="5" id="KW-1185">Reference proteome</keyword>
<dbReference type="Gene3D" id="3.30.9.10">
    <property type="entry name" value="D-Amino Acid Oxidase, subunit A, domain 2"/>
    <property type="match status" value="1"/>
</dbReference>
<evidence type="ECO:0000256" key="1">
    <source>
        <dbReference type="ARBA" id="ARBA00022630"/>
    </source>
</evidence>
<accession>A0A1N6DA42</accession>
<keyword evidence="2" id="KW-0274">FAD</keyword>
<keyword evidence="4" id="KW-0560">Oxidoreductase</keyword>
<dbReference type="PANTHER" id="PTHR43004">
    <property type="entry name" value="TRK SYSTEM POTASSIUM UPTAKE PROTEIN"/>
    <property type="match status" value="1"/>
</dbReference>
<dbReference type="InterPro" id="IPR050641">
    <property type="entry name" value="RIFMO-like"/>
</dbReference>
<evidence type="ECO:0000256" key="2">
    <source>
        <dbReference type="ARBA" id="ARBA00022827"/>
    </source>
</evidence>
<dbReference type="Gene3D" id="3.40.30.120">
    <property type="match status" value="1"/>
</dbReference>
<gene>
    <name evidence="4" type="ORF">SAMN02745824_1748</name>
</gene>
<dbReference type="PANTHER" id="PTHR43004:SF8">
    <property type="entry name" value="FAD-BINDING DOMAIN-CONTAINING PROTEIN-RELATED"/>
    <property type="match status" value="1"/>
</dbReference>
<dbReference type="SUPFAM" id="SSF51905">
    <property type="entry name" value="FAD/NAD(P)-binding domain"/>
    <property type="match status" value="1"/>
</dbReference>
<dbReference type="Proteomes" id="UP000185192">
    <property type="component" value="Unassembled WGS sequence"/>
</dbReference>
<sequence length="602" mass="64980">MAATVETDVLVVGTGPAGSAAALSLARNGVNALVINKFGWTARTPRAHITNPRTMEVLHDLGVYDEALKHSFSKEFMGENTFCTSLAGLEVGRIRTWGTCPDQAHNYAIASPEENCDITQNYMEQVLIGSAAHAGAKVMFHTELLDYKQDSEGVSARLKNRLTGEEFAVLCKYLIGADGANSTVAKIADLPLEGVQGKEGSMNIVFDADLSRFVEHRPSVLYWIMQDGSDVGGLGMGVVRMVEPWNRWLAIWGYDLAAGQPDVDEAKAIKVVHNLIGDNSVPVSIDSISFWTVNEVYATKLSKGRVFCMGDAVHRHPPTKGLGSNTSIQDAFNLSWKISMVLKGQAGPGLLSSYSEERAPVAKQIVTGANRSISRFYEIMGALGLDKAETPDQMRKAMMSMGDDSEEGKTKRAALDKAIYGTRDVFDNPGIEIQHRYSSSAVADDGSEDPGYKGDPEVFVEQTTYPGARLPHAWITVNGIRQSLLYLCGGTKFTILTGVSGSGWIGAAKAVHDALGVQINVIQIGAMREVQDIYGEWSRVREIDESGAVVVRPDHHIAWRAQGWSADGPAALMDAMKAILSAEDGPAAEASDIEEKEGEVAV</sequence>